<evidence type="ECO:0008006" key="3">
    <source>
        <dbReference type="Google" id="ProtNLM"/>
    </source>
</evidence>
<dbReference type="Proteomes" id="UP000800036">
    <property type="component" value="Unassembled WGS sequence"/>
</dbReference>
<gene>
    <name evidence="1" type="ORF">BU23DRAFT_270438</name>
</gene>
<proteinExistence type="predicted"/>
<dbReference type="EMBL" id="ML976724">
    <property type="protein sequence ID" value="KAF1968130.1"/>
    <property type="molecule type" value="Genomic_DNA"/>
</dbReference>
<evidence type="ECO:0000313" key="1">
    <source>
        <dbReference type="EMBL" id="KAF1968130.1"/>
    </source>
</evidence>
<dbReference type="OrthoDB" id="3801272at2759"/>
<keyword evidence="2" id="KW-1185">Reference proteome</keyword>
<sequence>MNNMGDFQQMGPIEFCKGGMPWFSRPEETPTTSEPEQEHLQNLKCVWLQFIGARITSYDTVSIKQRIPALPLVDEIRSNSGVGRASNRVFGIAELLEMILCHADSTARLIALSVCREWKDVALRIMLIPVRRPNLVIEFPNSSTSYPHRPKS</sequence>
<evidence type="ECO:0000313" key="2">
    <source>
        <dbReference type="Proteomes" id="UP000800036"/>
    </source>
</evidence>
<dbReference type="AlphaFoldDB" id="A0A6A5UUQ1"/>
<reference evidence="1" key="1">
    <citation type="journal article" date="2020" name="Stud. Mycol.">
        <title>101 Dothideomycetes genomes: a test case for predicting lifestyles and emergence of pathogens.</title>
        <authorList>
            <person name="Haridas S."/>
            <person name="Albert R."/>
            <person name="Binder M."/>
            <person name="Bloem J."/>
            <person name="Labutti K."/>
            <person name="Salamov A."/>
            <person name="Andreopoulos B."/>
            <person name="Baker S."/>
            <person name="Barry K."/>
            <person name="Bills G."/>
            <person name="Bluhm B."/>
            <person name="Cannon C."/>
            <person name="Castanera R."/>
            <person name="Culley D."/>
            <person name="Daum C."/>
            <person name="Ezra D."/>
            <person name="Gonzalez J."/>
            <person name="Henrissat B."/>
            <person name="Kuo A."/>
            <person name="Liang C."/>
            <person name="Lipzen A."/>
            <person name="Lutzoni F."/>
            <person name="Magnuson J."/>
            <person name="Mondo S."/>
            <person name="Nolan M."/>
            <person name="Ohm R."/>
            <person name="Pangilinan J."/>
            <person name="Park H.-J."/>
            <person name="Ramirez L."/>
            <person name="Alfaro M."/>
            <person name="Sun H."/>
            <person name="Tritt A."/>
            <person name="Yoshinaga Y."/>
            <person name="Zwiers L.-H."/>
            <person name="Turgeon B."/>
            <person name="Goodwin S."/>
            <person name="Spatafora J."/>
            <person name="Crous P."/>
            <person name="Grigoriev I."/>
        </authorList>
    </citation>
    <scope>NUCLEOTIDE SEQUENCE</scope>
    <source>
        <strain evidence="1">CBS 107.79</strain>
    </source>
</reference>
<protein>
    <recommendedName>
        <fullName evidence="3">F-box domain-containing protein</fullName>
    </recommendedName>
</protein>
<accession>A0A6A5UUQ1</accession>
<organism evidence="1 2">
    <name type="scientific">Bimuria novae-zelandiae CBS 107.79</name>
    <dbReference type="NCBI Taxonomy" id="1447943"/>
    <lineage>
        <taxon>Eukaryota</taxon>
        <taxon>Fungi</taxon>
        <taxon>Dikarya</taxon>
        <taxon>Ascomycota</taxon>
        <taxon>Pezizomycotina</taxon>
        <taxon>Dothideomycetes</taxon>
        <taxon>Pleosporomycetidae</taxon>
        <taxon>Pleosporales</taxon>
        <taxon>Massarineae</taxon>
        <taxon>Didymosphaeriaceae</taxon>
        <taxon>Bimuria</taxon>
    </lineage>
</organism>
<name>A0A6A5UUQ1_9PLEO</name>